<dbReference type="OrthoDB" id="5362512at2759"/>
<dbReference type="PANTHER" id="PTHR33112:SF9">
    <property type="entry name" value="HETEROKARYON INCOMPATIBILITY DOMAIN-CONTAINING PROTEIN"/>
    <property type="match status" value="1"/>
</dbReference>
<name>Q0CBU4_ASPTN</name>
<feature type="domain" description="Heterokaryon incompatibility" evidence="1">
    <location>
        <begin position="43"/>
        <end position="197"/>
    </location>
</feature>
<organism evidence="2 3">
    <name type="scientific">Aspergillus terreus (strain NIH 2624 / FGSC A1156)</name>
    <dbReference type="NCBI Taxonomy" id="341663"/>
    <lineage>
        <taxon>Eukaryota</taxon>
        <taxon>Fungi</taxon>
        <taxon>Dikarya</taxon>
        <taxon>Ascomycota</taxon>
        <taxon>Pezizomycotina</taxon>
        <taxon>Eurotiomycetes</taxon>
        <taxon>Eurotiomycetidae</taxon>
        <taxon>Eurotiales</taxon>
        <taxon>Aspergillaceae</taxon>
        <taxon>Aspergillus</taxon>
        <taxon>Aspergillus subgen. Circumdati</taxon>
    </lineage>
</organism>
<dbReference type="Pfam" id="PF06985">
    <property type="entry name" value="HET"/>
    <property type="match status" value="1"/>
</dbReference>
<evidence type="ECO:0000259" key="1">
    <source>
        <dbReference type="Pfam" id="PF06985"/>
    </source>
</evidence>
<dbReference type="VEuPathDB" id="FungiDB:ATEG_08840"/>
<accession>Q0CBU4</accession>
<dbReference type="eggNOG" id="ENOG502TBYT">
    <property type="taxonomic scope" value="Eukaryota"/>
</dbReference>
<dbReference type="InterPro" id="IPR010730">
    <property type="entry name" value="HET"/>
</dbReference>
<dbReference type="RefSeq" id="XP_001217426.1">
    <property type="nucleotide sequence ID" value="XM_001217425.1"/>
</dbReference>
<evidence type="ECO:0000313" key="3">
    <source>
        <dbReference type="Proteomes" id="UP000007963"/>
    </source>
</evidence>
<reference evidence="3" key="1">
    <citation type="submission" date="2005-09" db="EMBL/GenBank/DDBJ databases">
        <title>Annotation of the Aspergillus terreus NIH2624 genome.</title>
        <authorList>
            <person name="Birren B.W."/>
            <person name="Lander E.S."/>
            <person name="Galagan J.E."/>
            <person name="Nusbaum C."/>
            <person name="Devon K."/>
            <person name="Henn M."/>
            <person name="Ma L.-J."/>
            <person name="Jaffe D.B."/>
            <person name="Butler J."/>
            <person name="Alvarez P."/>
            <person name="Gnerre S."/>
            <person name="Grabherr M."/>
            <person name="Kleber M."/>
            <person name="Mauceli E.W."/>
            <person name="Brockman W."/>
            <person name="Rounsley S."/>
            <person name="Young S.K."/>
            <person name="LaButti K."/>
            <person name="Pushparaj V."/>
            <person name="DeCaprio D."/>
            <person name="Crawford M."/>
            <person name="Koehrsen M."/>
            <person name="Engels R."/>
            <person name="Montgomery P."/>
            <person name="Pearson M."/>
            <person name="Howarth C."/>
            <person name="Larson L."/>
            <person name="Luoma S."/>
            <person name="White J."/>
            <person name="Alvarado L."/>
            <person name="Kodira C.D."/>
            <person name="Zeng Q."/>
            <person name="Oleary S."/>
            <person name="Yandava C."/>
            <person name="Denning D.W."/>
            <person name="Nierman W.C."/>
            <person name="Milne T."/>
            <person name="Madden K."/>
        </authorList>
    </citation>
    <scope>NUCLEOTIDE SEQUENCE [LARGE SCALE GENOMIC DNA]</scope>
    <source>
        <strain evidence="3">NIH 2624 / FGSC A1156</strain>
    </source>
</reference>
<dbReference type="AlphaFoldDB" id="Q0CBU4"/>
<dbReference type="Proteomes" id="UP000007963">
    <property type="component" value="Unassembled WGS sequence"/>
</dbReference>
<dbReference type="PANTHER" id="PTHR33112">
    <property type="entry name" value="DOMAIN PROTEIN, PUTATIVE-RELATED"/>
    <property type="match status" value="1"/>
</dbReference>
<dbReference type="EMBL" id="CH476606">
    <property type="protein sequence ID" value="EAU30972.1"/>
    <property type="molecule type" value="Genomic_DNA"/>
</dbReference>
<gene>
    <name evidence="2" type="ORF">ATEG_08840</name>
</gene>
<sequence>MPTTTVMLDRVTEELSRSMAGNELPACKAQGDDISTGSRCSSYLTLSHCSGNIEAIQGLDRQIVTSRIGEFEEEYQYEDCQNPSTMQFLSPARLKFGIYGLTLCIVQDSKEDWHHNAGLISKIYASAYLTLAATASRNSTGGLFQTRVRATLSPGIVEVEEGHPKFARGQYRCYDDVEWHASVDAAPLNTRAWVFQERLLSPRIVHFAENQPYFECHEFRASERFVDSIPERFLVSPHRNILPRKLGDPTTNKMLAIWHTVVSEYTALALTYDFDKMAAVSAIATHLSSLIEDVKHTQTRT</sequence>
<evidence type="ECO:0000313" key="2">
    <source>
        <dbReference type="EMBL" id="EAU30972.1"/>
    </source>
</evidence>
<protein>
    <recommendedName>
        <fullName evidence="1">Heterokaryon incompatibility domain-containing protein</fullName>
    </recommendedName>
</protein>
<dbReference type="GeneID" id="4323376"/>
<dbReference type="STRING" id="341663.Q0CBU4"/>
<proteinExistence type="predicted"/>
<dbReference type="HOGENOM" id="CLU_002639_8_3_1"/>